<dbReference type="Proteomes" id="UP000321062">
    <property type="component" value="Chromosome"/>
</dbReference>
<dbReference type="Gene3D" id="1.10.10.10">
    <property type="entry name" value="Winged helix-like DNA-binding domain superfamily/Winged helix DNA-binding domain"/>
    <property type="match status" value="2"/>
</dbReference>
<dbReference type="KEGG" id="yti:FNA67_11440"/>
<protein>
    <submittedName>
        <fullName evidence="2">SMC-Scp complex subunit ScpB</fullName>
    </submittedName>
</protein>
<reference evidence="2 3" key="1">
    <citation type="journal article" date="2015" name="Int. J. Syst. Evol. Microbiol.">
        <title>Youhaiella tibetensis gen. nov., sp. nov., isolated from subsurface sediment.</title>
        <authorList>
            <person name="Wang Y.X."/>
            <person name="Huang F.Q."/>
            <person name="Nogi Y."/>
            <person name="Pang S.J."/>
            <person name="Wang P.K."/>
            <person name="Lv J."/>
        </authorList>
    </citation>
    <scope>NUCLEOTIDE SEQUENCE [LARGE SCALE GENOMIC DNA]</scope>
    <source>
        <strain evidence="3">fig4</strain>
    </source>
</reference>
<dbReference type="AlphaFoldDB" id="A0A5B9DQA7"/>
<proteinExistence type="predicted"/>
<dbReference type="InterPro" id="IPR005234">
    <property type="entry name" value="ScpB_csome_segregation"/>
</dbReference>
<dbReference type="NCBIfam" id="TIGR00281">
    <property type="entry name" value="SMC-Scp complex subunit ScpB"/>
    <property type="match status" value="1"/>
</dbReference>
<evidence type="ECO:0000313" key="3">
    <source>
        <dbReference type="Proteomes" id="UP000321062"/>
    </source>
</evidence>
<accession>A0A5B9DQA7</accession>
<feature type="compositionally biased region" description="Acidic residues" evidence="1">
    <location>
        <begin position="207"/>
        <end position="222"/>
    </location>
</feature>
<dbReference type="PANTHER" id="PTHR34298:SF2">
    <property type="entry name" value="SEGREGATION AND CONDENSATION PROTEIN B"/>
    <property type="match status" value="1"/>
</dbReference>
<keyword evidence="3" id="KW-1185">Reference proteome</keyword>
<dbReference type="GO" id="GO:0051304">
    <property type="term" value="P:chromosome separation"/>
    <property type="evidence" value="ECO:0007669"/>
    <property type="project" value="InterPro"/>
</dbReference>
<evidence type="ECO:0000256" key="1">
    <source>
        <dbReference type="SAM" id="MobiDB-lite"/>
    </source>
</evidence>
<dbReference type="RefSeq" id="WP_147656106.1">
    <property type="nucleotide sequence ID" value="NZ_BMFM01000001.1"/>
</dbReference>
<dbReference type="EMBL" id="CP041690">
    <property type="protein sequence ID" value="QEE20748.1"/>
    <property type="molecule type" value="Genomic_DNA"/>
</dbReference>
<gene>
    <name evidence="2" type="primary">scpB</name>
    <name evidence="2" type="ORF">FNA67_11440</name>
</gene>
<dbReference type="OrthoDB" id="9806226at2"/>
<feature type="region of interest" description="Disordered" evidence="1">
    <location>
        <begin position="186"/>
        <end position="222"/>
    </location>
</feature>
<name>A0A5B9DQA7_9HYPH</name>
<dbReference type="PANTHER" id="PTHR34298">
    <property type="entry name" value="SEGREGATION AND CONDENSATION PROTEIN B"/>
    <property type="match status" value="1"/>
</dbReference>
<dbReference type="SUPFAM" id="SSF46785">
    <property type="entry name" value="Winged helix' DNA-binding domain"/>
    <property type="match status" value="2"/>
</dbReference>
<organism evidence="2 3">
    <name type="scientific">Paradevosia tibetensis</name>
    <dbReference type="NCBI Taxonomy" id="1447062"/>
    <lineage>
        <taxon>Bacteria</taxon>
        <taxon>Pseudomonadati</taxon>
        <taxon>Pseudomonadota</taxon>
        <taxon>Alphaproteobacteria</taxon>
        <taxon>Hyphomicrobiales</taxon>
        <taxon>Devosiaceae</taxon>
        <taxon>Paradevosia</taxon>
    </lineage>
</organism>
<sequence length="222" mass="24738">MTTEWDSEDEAGDRHEVIERNLRIIEALLFASSEPLAPSDIAIYLDEGADALELIRTLAERYAGRGVNLVQRGERWAFRTAEDLGFLLRREEVENRQLSRAALETLSIIAYHQPTTRAEIEEVRGVATGKGTLDLLMEAGWIRMRGRRRTPGRPVTYGTTDAFLDHFGLEALSDLPGLEELKGAGLLSGRLPPSMQIPLPFDGPLREDEDPLDPGDMGVDEQ</sequence>
<dbReference type="InterPro" id="IPR036388">
    <property type="entry name" value="WH-like_DNA-bd_sf"/>
</dbReference>
<dbReference type="InterPro" id="IPR036390">
    <property type="entry name" value="WH_DNA-bd_sf"/>
</dbReference>
<dbReference type="Pfam" id="PF04079">
    <property type="entry name" value="SMC_ScpB"/>
    <property type="match status" value="1"/>
</dbReference>
<evidence type="ECO:0000313" key="2">
    <source>
        <dbReference type="EMBL" id="QEE20748.1"/>
    </source>
</evidence>